<keyword evidence="2" id="KW-1185">Reference proteome</keyword>
<name>A0A1H4I8C9_STRMJ</name>
<reference evidence="2" key="1">
    <citation type="submission" date="2016-10" db="EMBL/GenBank/DDBJ databases">
        <authorList>
            <person name="Varghese N."/>
            <person name="Submissions S."/>
        </authorList>
    </citation>
    <scope>NUCLEOTIDE SEQUENCE [LARGE SCALE GENOMIC DNA]</scope>
    <source>
        <strain evidence="2">DSM 40318</strain>
    </source>
</reference>
<gene>
    <name evidence="1" type="ORF">SAMN04490356_0052</name>
</gene>
<evidence type="ECO:0000313" key="1">
    <source>
        <dbReference type="EMBL" id="SEB29532.1"/>
    </source>
</evidence>
<dbReference type="EMBL" id="FNST01000001">
    <property type="protein sequence ID" value="SEB29532.1"/>
    <property type="molecule type" value="Genomic_DNA"/>
</dbReference>
<dbReference type="AlphaFoldDB" id="A0A1H4I8C9"/>
<dbReference type="Proteomes" id="UP000198609">
    <property type="component" value="Unassembled WGS sequence"/>
</dbReference>
<protein>
    <submittedName>
        <fullName evidence="1">Uncharacterized protein</fullName>
    </submittedName>
</protein>
<dbReference type="RefSeq" id="WP_167746222.1">
    <property type="nucleotide sequence ID" value="NZ_FNST01000001.1"/>
</dbReference>
<evidence type="ECO:0000313" key="2">
    <source>
        <dbReference type="Proteomes" id="UP000198609"/>
    </source>
</evidence>
<organism evidence="1 2">
    <name type="scientific">Streptomyces melanosporofaciens</name>
    <dbReference type="NCBI Taxonomy" id="67327"/>
    <lineage>
        <taxon>Bacteria</taxon>
        <taxon>Bacillati</taxon>
        <taxon>Actinomycetota</taxon>
        <taxon>Actinomycetes</taxon>
        <taxon>Kitasatosporales</taxon>
        <taxon>Streptomycetaceae</taxon>
        <taxon>Streptomyces</taxon>
        <taxon>Streptomyces violaceusniger group</taxon>
    </lineage>
</organism>
<proteinExistence type="predicted"/>
<sequence length="47" mass="4700">MFRLLAIGAEIPCLSLVGGGTVECKVIEPAPLVVAAGFVQTLASASV</sequence>
<accession>A0A1H4I8C9</accession>